<evidence type="ECO:0000256" key="3">
    <source>
        <dbReference type="ARBA" id="ARBA00022630"/>
    </source>
</evidence>
<evidence type="ECO:0000256" key="4">
    <source>
        <dbReference type="ARBA" id="ARBA00022827"/>
    </source>
</evidence>
<keyword evidence="8" id="KW-0560">Oxidoreductase</keyword>
<keyword evidence="4" id="KW-0274">FAD</keyword>
<dbReference type="GO" id="GO:0016627">
    <property type="term" value="F:oxidoreductase activity, acting on the CH-CH group of donors"/>
    <property type="evidence" value="ECO:0007669"/>
    <property type="project" value="InterPro"/>
</dbReference>
<feature type="domain" description="Acyl-CoA oxidase/dehydrogenase middle" evidence="6">
    <location>
        <begin position="140"/>
        <end position="232"/>
    </location>
</feature>
<evidence type="ECO:0000313" key="8">
    <source>
        <dbReference type="EMBL" id="VFR52581.1"/>
    </source>
</evidence>
<comment type="cofactor">
    <cofactor evidence="1">
        <name>FAD</name>
        <dbReference type="ChEBI" id="CHEBI:57692"/>
    </cofactor>
</comment>
<dbReference type="InterPro" id="IPR036250">
    <property type="entry name" value="AcylCo_DH-like_C"/>
</dbReference>
<dbReference type="Gene3D" id="2.40.110.10">
    <property type="entry name" value="Butyryl-CoA Dehydrogenase, subunit A, domain 2"/>
    <property type="match status" value="1"/>
</dbReference>
<name>A0A484RSI7_9ZZZZ</name>
<dbReference type="GO" id="GO:0050660">
    <property type="term" value="F:flavin adenine dinucleotide binding"/>
    <property type="evidence" value="ECO:0007669"/>
    <property type="project" value="InterPro"/>
</dbReference>
<dbReference type="PIRSF" id="PIRSF016578">
    <property type="entry name" value="HsaA"/>
    <property type="match status" value="1"/>
</dbReference>
<dbReference type="InterPro" id="IPR046373">
    <property type="entry name" value="Acyl-CoA_Oxase/DH_mid-dom_sf"/>
</dbReference>
<dbReference type="SUPFAM" id="SSF47203">
    <property type="entry name" value="Acyl-CoA dehydrogenase C-terminal domain-like"/>
    <property type="match status" value="1"/>
</dbReference>
<evidence type="ECO:0000256" key="1">
    <source>
        <dbReference type="ARBA" id="ARBA00001974"/>
    </source>
</evidence>
<feature type="domain" description="Acyl-CoA dehydrogenase/oxidase C-terminal" evidence="5">
    <location>
        <begin position="297"/>
        <end position="389"/>
    </location>
</feature>
<dbReference type="Gene3D" id="1.10.540.10">
    <property type="entry name" value="Acyl-CoA dehydrogenase/oxidase, N-terminal domain"/>
    <property type="match status" value="1"/>
</dbReference>
<dbReference type="InterPro" id="IPR037069">
    <property type="entry name" value="AcylCoA_DH/ox_N_sf"/>
</dbReference>
<proteinExistence type="inferred from homology"/>
<dbReference type="PANTHER" id="PTHR43831">
    <property type="entry name" value="ISOBUTYRYL-COA DEHYDROGENASE"/>
    <property type="match status" value="1"/>
</dbReference>
<dbReference type="Pfam" id="PF00441">
    <property type="entry name" value="Acyl-CoA_dh_1"/>
    <property type="match status" value="1"/>
</dbReference>
<dbReference type="InterPro" id="IPR052547">
    <property type="entry name" value="Mito_Isobutyryl-CoADH"/>
</dbReference>
<dbReference type="PANTHER" id="PTHR43831:SF1">
    <property type="entry name" value="ISOBUTYRYL-COA DEHYDROGENASE, MITOCHONDRIAL"/>
    <property type="match status" value="1"/>
</dbReference>
<evidence type="ECO:0000259" key="6">
    <source>
        <dbReference type="Pfam" id="PF02770"/>
    </source>
</evidence>
<keyword evidence="3" id="KW-0285">Flavoprotein</keyword>
<dbReference type="Pfam" id="PF02770">
    <property type="entry name" value="Acyl-CoA_dh_M"/>
    <property type="match status" value="1"/>
</dbReference>
<dbReference type="EMBL" id="CAADIH010000043">
    <property type="protein sequence ID" value="VFR52581.1"/>
    <property type="molecule type" value="Genomic_DNA"/>
</dbReference>
<evidence type="ECO:0000313" key="7">
    <source>
        <dbReference type="EMBL" id="VFR48187.1"/>
    </source>
</evidence>
<dbReference type="InterPro" id="IPR009100">
    <property type="entry name" value="AcylCoA_DH/oxidase_NM_dom_sf"/>
</dbReference>
<dbReference type="EMBL" id="CAADIE010000033">
    <property type="protein sequence ID" value="VFR48187.1"/>
    <property type="molecule type" value="Genomic_DNA"/>
</dbReference>
<dbReference type="InterPro" id="IPR006091">
    <property type="entry name" value="Acyl-CoA_Oxase/DH_mid-dom"/>
</dbReference>
<sequence length="417" mass="44507">MRLPAMSLSSLADPPRACDRAIIAGRIAAHALGPRLAAGADALDREGVFPHDNFPLLHEAGLIAYAAPAPHGKGAGLAACRAVIQAVAQAEPATALVLVMTYLQHRQLSCPGSRWPRDVQDRVLVSAARDGALINALRVEPELGTPARGGLPATVARRDRQGWRLSGHKLYATGIPALRWLAVWARTDEAQPRTGVFLLERRAGQAGLRVVESWNHLGLRASGSHEVIFDDVLLPFEHAVDLRVPEDWAPERASSADREGHAIQQAWMSVLLGTLYDAVARAGRDWLLGFLAGRSPANLGRPLSTLPRVQEQVGEIEALLAANAAMLDLAALRVDAGEPPSAADSGLLKFNVTSRAIEAVERALRLSGNPGLNRGNPLERHYRDVLCGRVHTPQDDTILAAAGQAAFVAHQAARPGA</sequence>
<dbReference type="SUPFAM" id="SSF56645">
    <property type="entry name" value="Acyl-CoA dehydrogenase NM domain-like"/>
    <property type="match status" value="1"/>
</dbReference>
<comment type="similarity">
    <text evidence="2">Belongs to the acyl-CoA dehydrogenase family.</text>
</comment>
<dbReference type="EC" id="1.3.99.2" evidence="8"/>
<protein>
    <submittedName>
        <fullName evidence="8">Butyryl-CoA dehydrogenase</fullName>
        <ecNumber evidence="8">1.3.99.2</ecNumber>
    </submittedName>
</protein>
<dbReference type="Gene3D" id="1.20.140.10">
    <property type="entry name" value="Butyryl-CoA Dehydrogenase, subunit A, domain 3"/>
    <property type="match status" value="1"/>
</dbReference>
<reference evidence="8" key="1">
    <citation type="submission" date="2019-03" db="EMBL/GenBank/DDBJ databases">
        <authorList>
            <person name="Danneels B."/>
        </authorList>
    </citation>
    <scope>NUCLEOTIDE SEQUENCE</scope>
</reference>
<evidence type="ECO:0000259" key="5">
    <source>
        <dbReference type="Pfam" id="PF00441"/>
    </source>
</evidence>
<accession>A0A484RSI7</accession>
<dbReference type="AlphaFoldDB" id="A0A484RSI7"/>
<dbReference type="InterPro" id="IPR009075">
    <property type="entry name" value="AcylCo_DH/oxidase_C"/>
</dbReference>
<gene>
    <name evidence="7" type="ORF">BER1_4563</name>
    <name evidence="8" type="ORF">BER2_4537</name>
</gene>
<evidence type="ECO:0000256" key="2">
    <source>
        <dbReference type="ARBA" id="ARBA00009347"/>
    </source>
</evidence>
<organism evidence="8">
    <name type="scientific">plant metagenome</name>
    <dbReference type="NCBI Taxonomy" id="1297885"/>
    <lineage>
        <taxon>unclassified sequences</taxon>
        <taxon>metagenomes</taxon>
        <taxon>organismal metagenomes</taxon>
    </lineage>
</organism>